<dbReference type="Pfam" id="PF01661">
    <property type="entry name" value="Macro"/>
    <property type="match status" value="1"/>
</dbReference>
<dbReference type="RefSeq" id="WP_074685119.1">
    <property type="nucleotide sequence ID" value="NZ_FNNF01000001.1"/>
</dbReference>
<dbReference type="InterPro" id="IPR010982">
    <property type="entry name" value="Lambda_DNA-bd_dom_sf"/>
</dbReference>
<feature type="domain" description="HTH cro/C1-type" evidence="1">
    <location>
        <begin position="286"/>
        <end position="335"/>
    </location>
</feature>
<evidence type="ECO:0000259" key="1">
    <source>
        <dbReference type="PROSITE" id="PS50943"/>
    </source>
</evidence>
<proteinExistence type="predicted"/>
<dbReference type="Proteomes" id="UP000182429">
    <property type="component" value="Unassembled WGS sequence"/>
</dbReference>
<dbReference type="PROSITE" id="PS51154">
    <property type="entry name" value="MACRO"/>
    <property type="match status" value="1"/>
</dbReference>
<organism evidence="3 4">
    <name type="scientific">Kandleria vitulina</name>
    <dbReference type="NCBI Taxonomy" id="1630"/>
    <lineage>
        <taxon>Bacteria</taxon>
        <taxon>Bacillati</taxon>
        <taxon>Bacillota</taxon>
        <taxon>Erysipelotrichia</taxon>
        <taxon>Erysipelotrichales</taxon>
        <taxon>Coprobacillaceae</taxon>
        <taxon>Kandleria</taxon>
    </lineage>
</organism>
<dbReference type="SUPFAM" id="SSF47413">
    <property type="entry name" value="lambda repressor-like DNA-binding domains"/>
    <property type="match status" value="1"/>
</dbReference>
<reference evidence="3 4" key="1">
    <citation type="submission" date="2016-10" db="EMBL/GenBank/DDBJ databases">
        <authorList>
            <person name="de Groot N.N."/>
        </authorList>
    </citation>
    <scope>NUCLEOTIDE SEQUENCE [LARGE SCALE GENOMIC DNA]</scope>
    <source>
        <strain evidence="3 4">S3b</strain>
    </source>
</reference>
<dbReference type="InterPro" id="IPR001387">
    <property type="entry name" value="Cro/C1-type_HTH"/>
</dbReference>
<dbReference type="InterPro" id="IPR002589">
    <property type="entry name" value="Macro_dom"/>
</dbReference>
<dbReference type="AlphaFoldDB" id="A0A1H2PXF1"/>
<dbReference type="GO" id="GO:0003677">
    <property type="term" value="F:DNA binding"/>
    <property type="evidence" value="ECO:0007669"/>
    <property type="project" value="InterPro"/>
</dbReference>
<evidence type="ECO:0000313" key="3">
    <source>
        <dbReference type="EMBL" id="SDV99248.1"/>
    </source>
</evidence>
<dbReference type="eggNOG" id="COG2110">
    <property type="taxonomic scope" value="Bacteria"/>
</dbReference>
<gene>
    <name evidence="3" type="ORF">SAMN04487759_10144</name>
</gene>
<protein>
    <submittedName>
        <fullName evidence="3">O-acetyl-ADP-ribose deacetylase (Regulator of RNase III), contains Macro domain</fullName>
    </submittedName>
</protein>
<feature type="domain" description="Macro" evidence="2">
    <location>
        <begin position="1"/>
        <end position="168"/>
    </location>
</feature>
<dbReference type="Gene3D" id="1.10.260.40">
    <property type="entry name" value="lambda repressor-like DNA-binding domains"/>
    <property type="match status" value="1"/>
</dbReference>
<dbReference type="PANTHER" id="PTHR11106">
    <property type="entry name" value="GANGLIOSIDE INDUCED DIFFERENTIATION ASSOCIATED PROTEIN 2-RELATED"/>
    <property type="match status" value="1"/>
</dbReference>
<dbReference type="SUPFAM" id="SSF52949">
    <property type="entry name" value="Macro domain-like"/>
    <property type="match status" value="1"/>
</dbReference>
<sequence>MPFQILRNDITKMHVDAIVNTANPMPGYGAGIDSAVYEAAGKEKLLAKRHEIGAIDRGTSVITDGYQLPAKYIIHTVGTAWQGGKAGEEDIIRNCYRSVFDVAVNNNIASLAIPLLASGSYGFPKGIALRIALSEIEAFMSVSDMDVYLVVFDEKSVFLSSELYGDIDEYINDNYVDEKNRVEYPDPYDNNERDIRGSESFAGGLATATIGSVPRFLKANKAQKRQKKGSSKKAESIEAAFEDEEEMLSSDMCLSAPILEEERSLDDVVNNLDKTFMELVFSFADAKGLTDVEVQKKANLDRKAFSKLKCGTTKNPSKSTALALAVALELDLDDTKDLLSRAGLALSPCSKQDVIVQYFIEKEAYDIYEINVALFEHGEQLLGTQASKMSPGK</sequence>
<evidence type="ECO:0000313" key="4">
    <source>
        <dbReference type="Proteomes" id="UP000182429"/>
    </source>
</evidence>
<dbReference type="OrthoDB" id="6194521at2"/>
<evidence type="ECO:0000259" key="2">
    <source>
        <dbReference type="PROSITE" id="PS51154"/>
    </source>
</evidence>
<dbReference type="Gene3D" id="3.40.220.10">
    <property type="entry name" value="Leucine Aminopeptidase, subunit E, domain 1"/>
    <property type="match status" value="1"/>
</dbReference>
<accession>A0A1H2PXF1</accession>
<dbReference type="EMBL" id="FNNF01000001">
    <property type="protein sequence ID" value="SDV99248.1"/>
    <property type="molecule type" value="Genomic_DNA"/>
</dbReference>
<dbReference type="InterPro" id="IPR043472">
    <property type="entry name" value="Macro_dom-like"/>
</dbReference>
<dbReference type="PROSITE" id="PS50943">
    <property type="entry name" value="HTH_CROC1"/>
    <property type="match status" value="1"/>
</dbReference>
<dbReference type="SMART" id="SM00506">
    <property type="entry name" value="A1pp"/>
    <property type="match status" value="1"/>
</dbReference>
<name>A0A1H2PXF1_9FIRM</name>
<dbReference type="PANTHER" id="PTHR11106:SF27">
    <property type="entry name" value="MACRO DOMAIN-CONTAINING PROTEIN"/>
    <property type="match status" value="1"/>
</dbReference>